<reference evidence="10" key="1">
    <citation type="journal article" date="2019" name="Int. J. Syst. Evol. Microbiol.">
        <title>The Global Catalogue of Microorganisms (GCM) 10K type strain sequencing project: providing services to taxonomists for standard genome sequencing and annotation.</title>
        <authorList>
            <consortium name="The Broad Institute Genomics Platform"/>
            <consortium name="The Broad Institute Genome Sequencing Center for Infectious Disease"/>
            <person name="Wu L."/>
            <person name="Ma J."/>
        </authorList>
    </citation>
    <scope>NUCLEOTIDE SEQUENCE [LARGE SCALE GENOMIC DNA]</scope>
    <source>
        <strain evidence="10">CGMCC 1.12942</strain>
    </source>
</reference>
<dbReference type="PANTHER" id="PTHR45527:SF1">
    <property type="entry name" value="FATTY ACID SYNTHASE"/>
    <property type="match status" value="1"/>
</dbReference>
<feature type="compositionally biased region" description="Polar residues" evidence="7">
    <location>
        <begin position="1"/>
        <end position="13"/>
    </location>
</feature>
<proteinExistence type="inferred from homology"/>
<feature type="region of interest" description="Disordered" evidence="7">
    <location>
        <begin position="1"/>
        <end position="47"/>
    </location>
</feature>
<dbReference type="InterPro" id="IPR000873">
    <property type="entry name" value="AMP-dep_synth/lig_dom"/>
</dbReference>
<comment type="similarity">
    <text evidence="2">Belongs to the ATP-dependent AMP-binding enzyme family.</text>
</comment>
<evidence type="ECO:0000256" key="4">
    <source>
        <dbReference type="ARBA" id="ARBA00022553"/>
    </source>
</evidence>
<feature type="domain" description="Carrier" evidence="8">
    <location>
        <begin position="997"/>
        <end position="1071"/>
    </location>
</feature>
<organism evidence="9 10">
    <name type="scientific">Laceyella putida</name>
    <dbReference type="NCBI Taxonomy" id="110101"/>
    <lineage>
        <taxon>Bacteria</taxon>
        <taxon>Bacillati</taxon>
        <taxon>Bacillota</taxon>
        <taxon>Bacilli</taxon>
        <taxon>Bacillales</taxon>
        <taxon>Thermoactinomycetaceae</taxon>
        <taxon>Laceyella</taxon>
    </lineage>
</organism>
<dbReference type="InterPro" id="IPR045851">
    <property type="entry name" value="AMP-bd_C_sf"/>
</dbReference>
<dbReference type="PRINTS" id="PR00154">
    <property type="entry name" value="AMPBINDING"/>
</dbReference>
<protein>
    <submittedName>
        <fullName evidence="9">Amino acid adenylation domain-containing protein</fullName>
    </submittedName>
</protein>
<dbReference type="PROSITE" id="PS00455">
    <property type="entry name" value="AMP_BINDING"/>
    <property type="match status" value="1"/>
</dbReference>
<name>A0ABW2RHM4_9BACL</name>
<comment type="cofactor">
    <cofactor evidence="1">
        <name>pantetheine 4'-phosphate</name>
        <dbReference type="ChEBI" id="CHEBI:47942"/>
    </cofactor>
</comment>
<keyword evidence="10" id="KW-1185">Reference proteome</keyword>
<dbReference type="CDD" id="cd17652">
    <property type="entry name" value="A_NRPS_CmdD_like"/>
    <property type="match status" value="1"/>
</dbReference>
<evidence type="ECO:0000313" key="9">
    <source>
        <dbReference type="EMBL" id="MFC7440508.1"/>
    </source>
</evidence>
<evidence type="ECO:0000256" key="1">
    <source>
        <dbReference type="ARBA" id="ARBA00001957"/>
    </source>
</evidence>
<sequence length="1552" mass="174967">MNGQHNGTPSAQLSDAKKKWLQKRLQEMKQRGSKWSIPKRETGGPAPLSPAQQRLWLFYQLQPGSTVYNLPTAVRLRGSLHMEILKKSIQYVVERHEILRTTFSIQQGQPVQIVHAANEMTMPFTDLSRLEPDEREQALRRLKEKEATQPFDLGKGPLLRLYLIRLEKEENVLLFNMHHIISDGWSMGIFVREVTECYRALMYGKKAALPDLPLQYADFAVWHQDWLKGEQPEQERREWLERLQGVPVLQLPTDRPRPKRQTYRGGRRRVDWPAELLTRLKAFCRQEGVTLFMTLLAAYKVLLYRYSGQTDFAVGSPVAGRIRPELEKLIGFFVNTLALRTPIEPDLGFREWLRRVKETCVYAYSHANVPFDRLVAEWGKEKERDLSYSPIFQTLFVLQQPPQMNMEGLELELEPLDTGASMFDLALSLEENGGRLVGFFEYNADLLDDATIRRMNLHLQQILEGALADPDRPLSAIPLLTDEELSLLAAWNETKKAVPQVCFHHLFRQTAEQHAQRTALAHNGNAMSYSELDERSNQLAHVLRKKGVAKGTFVAISLERSFDLIVAVLGVMKAGGAYIPLDPSYPHDRLAYMLEDSGAPILLTVSRLRPQLPTGGAQMICLDEIRAEMAGEPATPPDVPMEPDDLAYMIYTSGSTGKPKGVLVTHRGLGNVMSHQRDLFQTDHESRVLQFASFSFDASVFDFCMAFGAGATLCLADKEQLLPGPDFVRLLREERITHATLSPSVLNAMPDAELPDLKVIVTAGEACSQEIVNRFAPGRKFFNAYGPTEATIWASTKECRPNEGTPTIGRAISNVELLVLDSFRQPVPIGVPGELYIGGIGLARGYHGRPDLTAERFVPHPFKPEARLYKTGDLVRALPNGDLAFLGRVDDQVKIRGFRIELGELESIIAGHPGVKACAVTVREEQGSKRLAAYVVPHEANQGVAADLRDFLKRRVPDYMVPAHVVTLAELPMTANGKVDKKALPAPETKTTDQVVAARNQTEETLAEIWREVLRVPQIGMEDNFFELGGDSILAIQVVTKAKERGIPFTTKQLFEHQTIAELAKISGSSPQIAAEQGRLRGEVALTPIQRWFFEQDFADPHHWNQAVVFRVHRQLRLEWLKGAIKAVMDHHDALRLLFARGESGWKQWFAEGEGVIPLLTVTLDHLDKETIRKTLEPHQAAFQLDRGPLIRFVWLDGGEAEQCRLAVIAHHLLIDGVSWRLLMEDVERVYHQLEQGQPVQLPPKTTSVREWAETLLEYAQSDELGRERNFWLKQTGRPIAGLPRDGEGEPTVKHRQTLTCELPADETRALLQEVPQAYRTRVHEILLAALAFTLKEWSGESELLVDMESHGRQDVIPGVDLTRTVGWFTAKYPLRLAMDKETPGDLLKSVKEQIRAIPNQGFGFGCLRYLHPDENVRLRLKEGDKAEVAFNYLGQWDVGSSGEALFRMTGEPVGLTRSERGASRHLLEIDSMVAEGSLKLTWAFDRHIHHPATVERLADRYLTWLRALISHCLSPEAGGFTPSDFPEFGWDQEELDRITAAIIRTLGGNEE</sequence>
<dbReference type="NCBIfam" id="TIGR01733">
    <property type="entry name" value="AA-adenyl-dom"/>
    <property type="match status" value="1"/>
</dbReference>
<evidence type="ECO:0000259" key="8">
    <source>
        <dbReference type="PROSITE" id="PS50075"/>
    </source>
</evidence>
<dbReference type="InterPro" id="IPR009081">
    <property type="entry name" value="PP-bd_ACP"/>
</dbReference>
<dbReference type="Gene3D" id="2.30.38.10">
    <property type="entry name" value="Luciferase, Domain 3"/>
    <property type="match status" value="1"/>
</dbReference>
<dbReference type="Pfam" id="PF00668">
    <property type="entry name" value="Condensation"/>
    <property type="match status" value="2"/>
</dbReference>
<evidence type="ECO:0000256" key="5">
    <source>
        <dbReference type="ARBA" id="ARBA00022737"/>
    </source>
</evidence>
<evidence type="ECO:0000256" key="2">
    <source>
        <dbReference type="ARBA" id="ARBA00006432"/>
    </source>
</evidence>
<dbReference type="Gene3D" id="3.30.559.30">
    <property type="entry name" value="Nonribosomal peptide synthetase, condensation domain"/>
    <property type="match status" value="2"/>
</dbReference>
<dbReference type="InterPro" id="IPR020845">
    <property type="entry name" value="AMP-binding_CS"/>
</dbReference>
<dbReference type="CDD" id="cd19534">
    <property type="entry name" value="E_NRPS"/>
    <property type="match status" value="1"/>
</dbReference>
<dbReference type="PANTHER" id="PTHR45527">
    <property type="entry name" value="NONRIBOSOMAL PEPTIDE SYNTHETASE"/>
    <property type="match status" value="1"/>
</dbReference>
<gene>
    <name evidence="9" type="ORF">ACFQNG_05010</name>
</gene>
<comment type="caution">
    <text evidence="9">The sequence shown here is derived from an EMBL/GenBank/DDBJ whole genome shotgun (WGS) entry which is preliminary data.</text>
</comment>
<dbReference type="Gene3D" id="1.10.1200.10">
    <property type="entry name" value="ACP-like"/>
    <property type="match status" value="1"/>
</dbReference>
<keyword evidence="5" id="KW-0677">Repeat</keyword>
<dbReference type="PROSITE" id="PS50075">
    <property type="entry name" value="CARRIER"/>
    <property type="match status" value="1"/>
</dbReference>
<dbReference type="CDD" id="cd19531">
    <property type="entry name" value="LCL_NRPS-like"/>
    <property type="match status" value="1"/>
</dbReference>
<dbReference type="InterPro" id="IPR010060">
    <property type="entry name" value="NRPS_synth"/>
</dbReference>
<dbReference type="InterPro" id="IPR020459">
    <property type="entry name" value="AMP-binding"/>
</dbReference>
<keyword evidence="4" id="KW-0597">Phosphoprotein</keyword>
<dbReference type="InterPro" id="IPR010071">
    <property type="entry name" value="AA_adenyl_dom"/>
</dbReference>
<dbReference type="Pfam" id="PF13193">
    <property type="entry name" value="AMP-binding_C"/>
    <property type="match status" value="1"/>
</dbReference>
<dbReference type="PROSITE" id="PS00012">
    <property type="entry name" value="PHOSPHOPANTETHEINE"/>
    <property type="match status" value="1"/>
</dbReference>
<dbReference type="RefSeq" id="WP_379863789.1">
    <property type="nucleotide sequence ID" value="NZ_JBHTBW010000013.1"/>
</dbReference>
<dbReference type="Gene3D" id="3.40.50.980">
    <property type="match status" value="2"/>
</dbReference>
<keyword evidence="6" id="KW-0045">Antibiotic biosynthesis</keyword>
<dbReference type="InterPro" id="IPR006162">
    <property type="entry name" value="Ppantetheine_attach_site"/>
</dbReference>
<evidence type="ECO:0000256" key="3">
    <source>
        <dbReference type="ARBA" id="ARBA00022450"/>
    </source>
</evidence>
<dbReference type="SUPFAM" id="SSF47336">
    <property type="entry name" value="ACP-like"/>
    <property type="match status" value="1"/>
</dbReference>
<dbReference type="Proteomes" id="UP001596500">
    <property type="component" value="Unassembled WGS sequence"/>
</dbReference>
<dbReference type="NCBIfam" id="TIGR01720">
    <property type="entry name" value="NRPS-para261"/>
    <property type="match status" value="1"/>
</dbReference>
<dbReference type="InterPro" id="IPR023213">
    <property type="entry name" value="CAT-like_dom_sf"/>
</dbReference>
<dbReference type="Gene3D" id="3.30.559.10">
    <property type="entry name" value="Chloramphenicol acetyltransferase-like domain"/>
    <property type="match status" value="2"/>
</dbReference>
<evidence type="ECO:0000313" key="10">
    <source>
        <dbReference type="Proteomes" id="UP001596500"/>
    </source>
</evidence>
<dbReference type="InterPro" id="IPR025110">
    <property type="entry name" value="AMP-bd_C"/>
</dbReference>
<dbReference type="SUPFAM" id="SSF52777">
    <property type="entry name" value="CoA-dependent acyltransferases"/>
    <property type="match status" value="4"/>
</dbReference>
<dbReference type="EMBL" id="JBHTBW010000013">
    <property type="protein sequence ID" value="MFC7440508.1"/>
    <property type="molecule type" value="Genomic_DNA"/>
</dbReference>
<accession>A0ABW2RHM4</accession>
<dbReference type="InterPro" id="IPR001242">
    <property type="entry name" value="Condensation_dom"/>
</dbReference>
<dbReference type="InterPro" id="IPR036736">
    <property type="entry name" value="ACP-like_sf"/>
</dbReference>
<evidence type="ECO:0000256" key="7">
    <source>
        <dbReference type="SAM" id="MobiDB-lite"/>
    </source>
</evidence>
<dbReference type="Pfam" id="PF00501">
    <property type="entry name" value="AMP-binding"/>
    <property type="match status" value="1"/>
</dbReference>
<dbReference type="SUPFAM" id="SSF56801">
    <property type="entry name" value="Acetyl-CoA synthetase-like"/>
    <property type="match status" value="1"/>
</dbReference>
<dbReference type="Gene3D" id="3.30.300.30">
    <property type="match status" value="1"/>
</dbReference>
<evidence type="ECO:0000256" key="6">
    <source>
        <dbReference type="ARBA" id="ARBA00023194"/>
    </source>
</evidence>
<dbReference type="Pfam" id="PF00550">
    <property type="entry name" value="PP-binding"/>
    <property type="match status" value="1"/>
</dbReference>
<keyword evidence="3" id="KW-0596">Phosphopantetheine</keyword>